<organism evidence="2 3">
    <name type="scientific">Chryseobacterium taklimakanense</name>
    <dbReference type="NCBI Taxonomy" id="536441"/>
    <lineage>
        <taxon>Bacteria</taxon>
        <taxon>Pseudomonadati</taxon>
        <taxon>Bacteroidota</taxon>
        <taxon>Flavobacteriia</taxon>
        <taxon>Flavobacteriales</taxon>
        <taxon>Weeksellaceae</taxon>
        <taxon>Chryseobacterium group</taxon>
        <taxon>Chryseobacterium</taxon>
    </lineage>
</organism>
<reference evidence="3" key="1">
    <citation type="submission" date="2018-11" db="EMBL/GenBank/DDBJ databases">
        <title>Proposal to divide the Flavobacteriaceae and reorganize its genera based on Amino Acid Identity values calculated from whole genome sequences.</title>
        <authorList>
            <person name="Nicholson A.C."/>
            <person name="Gulvik C.A."/>
            <person name="Whitney A.M."/>
            <person name="Humrighouse B.W."/>
            <person name="Bell M."/>
            <person name="Holmes B."/>
            <person name="Steigerwalt A.B."/>
            <person name="Villarma A."/>
            <person name="Sheth M."/>
            <person name="Batra D."/>
            <person name="Pryor J."/>
            <person name="Bernardet J.-F."/>
            <person name="Hugo C."/>
            <person name="Kampfer P."/>
            <person name="Newman J.D."/>
            <person name="McQuiston J.R."/>
        </authorList>
    </citation>
    <scope>NUCLEOTIDE SEQUENCE [LARGE SCALE GENOMIC DNA]</scope>
    <source>
        <strain evidence="3">H4753</strain>
    </source>
</reference>
<evidence type="ECO:0000313" key="2">
    <source>
        <dbReference type="EMBL" id="AZI20265.1"/>
    </source>
</evidence>
<dbReference type="Proteomes" id="UP000282297">
    <property type="component" value="Chromosome"/>
</dbReference>
<sequence length="102" mass="11030">MIDIVKDYASKRIDLLKLQAAEKSSLGAGTATFIILAAIAALFFIFLLNIGLGLWIGSLLGNYAYGVLIMAGFYLLILIVVVLARKSITNNVANRIIKSIND</sequence>
<evidence type="ECO:0000256" key="1">
    <source>
        <dbReference type="SAM" id="Phobius"/>
    </source>
</evidence>
<dbReference type="RefSeq" id="WP_124784475.1">
    <property type="nucleotide sequence ID" value="NZ_CP034171.1"/>
</dbReference>
<feature type="transmembrane region" description="Helical" evidence="1">
    <location>
        <begin position="63"/>
        <end position="84"/>
    </location>
</feature>
<dbReference type="InterPro" id="IPR009937">
    <property type="entry name" value="Phage_holin_3_6"/>
</dbReference>
<evidence type="ECO:0008006" key="4">
    <source>
        <dbReference type="Google" id="ProtNLM"/>
    </source>
</evidence>
<dbReference type="EMBL" id="CP034171">
    <property type="protein sequence ID" value="AZI20265.1"/>
    <property type="molecule type" value="Genomic_DNA"/>
</dbReference>
<gene>
    <name evidence="2" type="ORF">EIH08_05640</name>
</gene>
<keyword evidence="1" id="KW-0472">Membrane</keyword>
<keyword evidence="1" id="KW-0812">Transmembrane</keyword>
<protein>
    <recommendedName>
        <fullName evidence="4">Phage holin family protein</fullName>
    </recommendedName>
</protein>
<proteinExistence type="predicted"/>
<keyword evidence="1" id="KW-1133">Transmembrane helix</keyword>
<dbReference type="AlphaFoldDB" id="A0A3G8WGG4"/>
<dbReference type="Pfam" id="PF07332">
    <property type="entry name" value="Phage_holin_3_6"/>
    <property type="match status" value="1"/>
</dbReference>
<feature type="transmembrane region" description="Helical" evidence="1">
    <location>
        <begin position="33"/>
        <end position="57"/>
    </location>
</feature>
<accession>A0A3G8WGG4</accession>
<evidence type="ECO:0000313" key="3">
    <source>
        <dbReference type="Proteomes" id="UP000282297"/>
    </source>
</evidence>
<name>A0A3G8WGG4_9FLAO</name>